<reference evidence="4 5" key="1">
    <citation type="submission" date="2013-09" db="EMBL/GenBank/DDBJ databases">
        <authorList>
            <person name="Zeng Z."/>
            <person name="Chen C."/>
        </authorList>
    </citation>
    <scope>NUCLEOTIDE SEQUENCE [LARGE SCALE GENOMIC DNA]</scope>
    <source>
        <strain evidence="4 5">WB 3.3-2</strain>
    </source>
</reference>
<dbReference type="PROSITE" id="PS50977">
    <property type="entry name" value="HTH_TETR_2"/>
    <property type="match status" value="1"/>
</dbReference>
<evidence type="ECO:0000313" key="4">
    <source>
        <dbReference type="EMBL" id="KGO86927.1"/>
    </source>
</evidence>
<evidence type="ECO:0000259" key="3">
    <source>
        <dbReference type="PROSITE" id="PS50977"/>
    </source>
</evidence>
<accession>A0A0A2M2P9</accession>
<dbReference type="InterPro" id="IPR041479">
    <property type="entry name" value="TetR_CgmR_C"/>
</dbReference>
<keyword evidence="1 2" id="KW-0238">DNA-binding</keyword>
<evidence type="ECO:0000256" key="1">
    <source>
        <dbReference type="ARBA" id="ARBA00023125"/>
    </source>
</evidence>
<dbReference type="STRING" id="1121895.GCA_000378485_01945"/>
<comment type="caution">
    <text evidence="4">The sequence shown here is derived from an EMBL/GenBank/DDBJ whole genome shotgun (WGS) entry which is preliminary data.</text>
</comment>
<dbReference type="RefSeq" id="WP_020213104.1">
    <property type="nucleotide sequence ID" value="NZ_JRLX01000007.1"/>
</dbReference>
<evidence type="ECO:0000256" key="2">
    <source>
        <dbReference type="PROSITE-ProRule" id="PRU00335"/>
    </source>
</evidence>
<dbReference type="InterPro" id="IPR001647">
    <property type="entry name" value="HTH_TetR"/>
</dbReference>
<dbReference type="PANTHER" id="PTHR43479:SF11">
    <property type="entry name" value="ACREF_ENVCD OPERON REPRESSOR-RELATED"/>
    <property type="match status" value="1"/>
</dbReference>
<gene>
    <name evidence="4" type="ORF">Q765_08140</name>
</gene>
<organism evidence="4 5">
    <name type="scientific">Flavobacterium rivuli WB 3.3-2 = DSM 21788</name>
    <dbReference type="NCBI Taxonomy" id="1121895"/>
    <lineage>
        <taxon>Bacteria</taxon>
        <taxon>Pseudomonadati</taxon>
        <taxon>Bacteroidota</taxon>
        <taxon>Flavobacteriia</taxon>
        <taxon>Flavobacteriales</taxon>
        <taxon>Flavobacteriaceae</taxon>
        <taxon>Flavobacterium</taxon>
    </lineage>
</organism>
<name>A0A0A2M2P9_9FLAO</name>
<dbReference type="EMBL" id="JRLX01000007">
    <property type="protein sequence ID" value="KGO86927.1"/>
    <property type="molecule type" value="Genomic_DNA"/>
</dbReference>
<feature type="domain" description="HTH tetR-type" evidence="3">
    <location>
        <begin position="12"/>
        <end position="72"/>
    </location>
</feature>
<dbReference type="SUPFAM" id="SSF46689">
    <property type="entry name" value="Homeodomain-like"/>
    <property type="match status" value="1"/>
</dbReference>
<dbReference type="PANTHER" id="PTHR43479">
    <property type="entry name" value="ACREF/ENVCD OPERON REPRESSOR-RELATED"/>
    <property type="match status" value="1"/>
</dbReference>
<dbReference type="Pfam" id="PF17937">
    <property type="entry name" value="TetR_C_28"/>
    <property type="match status" value="1"/>
</dbReference>
<protein>
    <recommendedName>
        <fullName evidence="3">HTH tetR-type domain-containing protein</fullName>
    </recommendedName>
</protein>
<dbReference type="InterPro" id="IPR036271">
    <property type="entry name" value="Tet_transcr_reg_TetR-rel_C_sf"/>
</dbReference>
<dbReference type="SUPFAM" id="SSF48498">
    <property type="entry name" value="Tetracyclin repressor-like, C-terminal domain"/>
    <property type="match status" value="1"/>
</dbReference>
<dbReference type="Pfam" id="PF00440">
    <property type="entry name" value="TetR_N"/>
    <property type="match status" value="1"/>
</dbReference>
<dbReference type="Proteomes" id="UP000030152">
    <property type="component" value="Unassembled WGS sequence"/>
</dbReference>
<sequence>MENPYKRKKEPLANKKLILEAAAEIGANDSWSNVTFQAIANKTGISKGGIIHHFPSKEALLDDLFDQSLLELSELITKETEDYPGIDVAYAYLKIVFSDIQDNHYLNTMNVILKGAVNNVHLCQKWKQWVTENLVTDFTETSVTSIITLLVADGMWFSDTLNIYPISLEQKQNILLQLKKF</sequence>
<dbReference type="AlphaFoldDB" id="A0A0A2M2P9"/>
<dbReference type="InterPro" id="IPR050624">
    <property type="entry name" value="HTH-type_Tx_Regulator"/>
</dbReference>
<dbReference type="Gene3D" id="1.10.357.10">
    <property type="entry name" value="Tetracycline Repressor, domain 2"/>
    <property type="match status" value="1"/>
</dbReference>
<proteinExistence type="predicted"/>
<feature type="DNA-binding region" description="H-T-H motif" evidence="2">
    <location>
        <begin position="35"/>
        <end position="54"/>
    </location>
</feature>
<dbReference type="InterPro" id="IPR009057">
    <property type="entry name" value="Homeodomain-like_sf"/>
</dbReference>
<dbReference type="PRINTS" id="PR00455">
    <property type="entry name" value="HTHTETR"/>
</dbReference>
<keyword evidence="5" id="KW-1185">Reference proteome</keyword>
<evidence type="ECO:0000313" key="5">
    <source>
        <dbReference type="Proteomes" id="UP000030152"/>
    </source>
</evidence>
<dbReference type="GO" id="GO:0003677">
    <property type="term" value="F:DNA binding"/>
    <property type="evidence" value="ECO:0007669"/>
    <property type="project" value="UniProtKB-UniRule"/>
</dbReference>
<dbReference type="eggNOG" id="COG1309">
    <property type="taxonomic scope" value="Bacteria"/>
</dbReference>